<evidence type="ECO:0000256" key="2">
    <source>
        <dbReference type="SAM" id="Phobius"/>
    </source>
</evidence>
<feature type="transmembrane region" description="Helical" evidence="2">
    <location>
        <begin position="182"/>
        <end position="204"/>
    </location>
</feature>
<feature type="transmembrane region" description="Helical" evidence="2">
    <location>
        <begin position="224"/>
        <end position="248"/>
    </location>
</feature>
<reference evidence="4" key="2">
    <citation type="submission" date="2020-04" db="EMBL/GenBank/DDBJ databases">
        <authorList>
            <person name="Santos R.A.C."/>
            <person name="Steenwyk J.L."/>
            <person name="Rivero-Menendez O."/>
            <person name="Mead M.E."/>
            <person name="Silva L.P."/>
            <person name="Bastos R.W."/>
            <person name="Alastruey-Izquierdo A."/>
            <person name="Goldman G.H."/>
            <person name="Rokas A."/>
        </authorList>
    </citation>
    <scope>NUCLEOTIDE SEQUENCE</scope>
    <source>
        <strain evidence="4">CNM-CM6805</strain>
    </source>
</reference>
<organism evidence="4 5">
    <name type="scientific">Aspergillus fumigatiaffinis</name>
    <dbReference type="NCBI Taxonomy" id="340414"/>
    <lineage>
        <taxon>Eukaryota</taxon>
        <taxon>Fungi</taxon>
        <taxon>Dikarya</taxon>
        <taxon>Ascomycota</taxon>
        <taxon>Pezizomycotina</taxon>
        <taxon>Eurotiomycetes</taxon>
        <taxon>Eurotiomycetidae</taxon>
        <taxon>Eurotiales</taxon>
        <taxon>Aspergillaceae</taxon>
        <taxon>Aspergillus</taxon>
        <taxon>Aspergillus subgen. Fumigati</taxon>
    </lineage>
</organism>
<feature type="domain" description="Rhodopsin" evidence="3">
    <location>
        <begin position="89"/>
        <end position="322"/>
    </location>
</feature>
<feature type="region of interest" description="Disordered" evidence="1">
    <location>
        <begin position="351"/>
        <end position="370"/>
    </location>
</feature>
<gene>
    <name evidence="4" type="ORF">CNMCM6805_001958</name>
</gene>
<keyword evidence="5" id="KW-1185">Reference proteome</keyword>
<feature type="region of interest" description="Disordered" evidence="1">
    <location>
        <begin position="382"/>
        <end position="405"/>
    </location>
</feature>
<dbReference type="PANTHER" id="PTHR38794">
    <property type="entry name" value="INTEGRAL MEMBRANE PROTEIN"/>
    <property type="match status" value="1"/>
</dbReference>
<keyword evidence="2" id="KW-1133">Transmembrane helix</keyword>
<keyword evidence="2" id="KW-0812">Transmembrane</keyword>
<feature type="transmembrane region" description="Helical" evidence="2">
    <location>
        <begin position="150"/>
        <end position="170"/>
    </location>
</feature>
<name>A0A8H4H0C5_9EURO</name>
<reference evidence="4" key="1">
    <citation type="journal article" date="2020" name="bioRxiv">
        <title>Genomic and phenotypic heterogeneity of clinical isolates of the human pathogens Aspergillus fumigatus, Aspergillus lentulus and Aspergillus fumigatiaffinis.</title>
        <authorList>
            <person name="dos Santos R.A.C."/>
            <person name="Steenwyk J.L."/>
            <person name="Rivero-Menendez O."/>
            <person name="Mead M.E."/>
            <person name="Silva L.P."/>
            <person name="Bastos R.W."/>
            <person name="Alastruey-Izquierdo A."/>
            <person name="Goldman G.H."/>
            <person name="Rokas A."/>
        </authorList>
    </citation>
    <scope>NUCLEOTIDE SEQUENCE</scope>
    <source>
        <strain evidence="4">CNM-CM6805</strain>
    </source>
</reference>
<sequence>MADCPCSVDAAEKSFCVGGARGSLAMVSVLYAPCTHLLQSDGQVHVHDLPFSLLVTPAIMTRYSPDSEAPAVIVLTLFLMVTSVLGSLARLGTKWWKFGSLFLDDYYILLALLMSIAQSVAVSMAVKDGYGGHLTSLDDSKVDSIMKSQYVATFFYILAIGFSQLAFLCFVQHLTPTSRSRVMFLALQIIIAVWAISAVFASAFQCHPHQWDYLHGSCYDRKAFFIYLGVSNIFTDVAIIAQAVQVIAIVQTTWKRKANIIAVFLFRVIVPGALMAQVYFIHSTVDSSDATSETWSVTVTSQLVQCLSIVTASAPQFIPFLKQLQSTGMRLDGMTRYTLSSHHKSARSRYYLSTDRRRTGNESTHELDNIPLATTKTVVTSNVNGSEDDHDNESQSSQTGIIRETRTWTVTEEHTCLPGHNG</sequence>
<feature type="compositionally biased region" description="Basic and acidic residues" evidence="1">
    <location>
        <begin position="354"/>
        <end position="368"/>
    </location>
</feature>
<dbReference type="InterPro" id="IPR049326">
    <property type="entry name" value="Rhodopsin_dom_fungi"/>
</dbReference>
<accession>A0A8H4H0C5</accession>
<comment type="caution">
    <text evidence="4">The sequence shown here is derived from an EMBL/GenBank/DDBJ whole genome shotgun (WGS) entry which is preliminary data.</text>
</comment>
<dbReference type="OrthoDB" id="3918601at2759"/>
<evidence type="ECO:0000313" key="5">
    <source>
        <dbReference type="Proteomes" id="UP000653565"/>
    </source>
</evidence>
<dbReference type="Pfam" id="PF20684">
    <property type="entry name" value="Fung_rhodopsin"/>
    <property type="match status" value="1"/>
</dbReference>
<feature type="transmembrane region" description="Helical" evidence="2">
    <location>
        <begin position="105"/>
        <end position="126"/>
    </location>
</feature>
<evidence type="ECO:0000259" key="3">
    <source>
        <dbReference type="Pfam" id="PF20684"/>
    </source>
</evidence>
<dbReference type="EMBL" id="JAAAPX010000147">
    <property type="protein sequence ID" value="KAF4228664.1"/>
    <property type="molecule type" value="Genomic_DNA"/>
</dbReference>
<evidence type="ECO:0000313" key="4">
    <source>
        <dbReference type="EMBL" id="KAF4228664.1"/>
    </source>
</evidence>
<protein>
    <recommendedName>
        <fullName evidence="3">Rhodopsin domain-containing protein</fullName>
    </recommendedName>
</protein>
<feature type="transmembrane region" description="Helical" evidence="2">
    <location>
        <begin position="260"/>
        <end position="282"/>
    </location>
</feature>
<keyword evidence="2" id="KW-0472">Membrane</keyword>
<evidence type="ECO:0000256" key="1">
    <source>
        <dbReference type="SAM" id="MobiDB-lite"/>
    </source>
</evidence>
<feature type="transmembrane region" description="Helical" evidence="2">
    <location>
        <begin position="71"/>
        <end position="93"/>
    </location>
</feature>
<proteinExistence type="predicted"/>
<dbReference type="AlphaFoldDB" id="A0A8H4H0C5"/>
<dbReference type="PANTHER" id="PTHR38794:SF1">
    <property type="entry name" value="INTEGRAL MEMBRANE PROTEIN"/>
    <property type="match status" value="1"/>
</dbReference>
<dbReference type="Proteomes" id="UP000653565">
    <property type="component" value="Unassembled WGS sequence"/>
</dbReference>